<feature type="transmembrane region" description="Helical" evidence="1">
    <location>
        <begin position="36"/>
        <end position="57"/>
    </location>
</feature>
<accession>A0A1G7ETQ4</accession>
<name>A0A1G7ETQ4_9BACL</name>
<organism evidence="2 3">
    <name type="scientific">Fontibacillus panacisegetis</name>
    <dbReference type="NCBI Taxonomy" id="670482"/>
    <lineage>
        <taxon>Bacteria</taxon>
        <taxon>Bacillati</taxon>
        <taxon>Bacillota</taxon>
        <taxon>Bacilli</taxon>
        <taxon>Bacillales</taxon>
        <taxon>Paenibacillaceae</taxon>
        <taxon>Fontibacillus</taxon>
    </lineage>
</organism>
<feature type="transmembrane region" description="Helical" evidence="1">
    <location>
        <begin position="12"/>
        <end position="30"/>
    </location>
</feature>
<keyword evidence="1" id="KW-0812">Transmembrane</keyword>
<evidence type="ECO:0000256" key="1">
    <source>
        <dbReference type="SAM" id="Phobius"/>
    </source>
</evidence>
<dbReference type="Proteomes" id="UP000198972">
    <property type="component" value="Unassembled WGS sequence"/>
</dbReference>
<reference evidence="2 3" key="1">
    <citation type="submission" date="2016-10" db="EMBL/GenBank/DDBJ databases">
        <authorList>
            <person name="de Groot N.N."/>
        </authorList>
    </citation>
    <scope>NUCLEOTIDE SEQUENCE [LARGE SCALE GENOMIC DNA]</scope>
    <source>
        <strain evidence="2 3">DSM 28129</strain>
    </source>
</reference>
<gene>
    <name evidence="2" type="ORF">SAMN04488542_101328</name>
</gene>
<evidence type="ECO:0000313" key="2">
    <source>
        <dbReference type="EMBL" id="SDE66876.1"/>
    </source>
</evidence>
<evidence type="ECO:0000313" key="3">
    <source>
        <dbReference type="Proteomes" id="UP000198972"/>
    </source>
</evidence>
<keyword evidence="3" id="KW-1185">Reference proteome</keyword>
<sequence>MAFYYQKFQFIVLSIFAVGIVDYFFIYEILVTLSPFIPTLFLEIGPIVLIIISIIIIKGITKYIQRKAKENKHLFIV</sequence>
<keyword evidence="1" id="KW-1133">Transmembrane helix</keyword>
<dbReference type="EMBL" id="FNBG01000001">
    <property type="protein sequence ID" value="SDE66876.1"/>
    <property type="molecule type" value="Genomic_DNA"/>
</dbReference>
<proteinExistence type="predicted"/>
<protein>
    <submittedName>
        <fullName evidence="2">Uncharacterized protein</fullName>
    </submittedName>
</protein>
<keyword evidence="1" id="KW-0472">Membrane</keyword>
<dbReference type="AlphaFoldDB" id="A0A1G7ETQ4"/>